<evidence type="ECO:0008006" key="4">
    <source>
        <dbReference type="Google" id="ProtNLM"/>
    </source>
</evidence>
<feature type="transmembrane region" description="Helical" evidence="1">
    <location>
        <begin position="94"/>
        <end position="113"/>
    </location>
</feature>
<dbReference type="Proteomes" id="UP000642180">
    <property type="component" value="Unassembled WGS sequence"/>
</dbReference>
<keyword evidence="1" id="KW-0472">Membrane</keyword>
<protein>
    <recommendedName>
        <fullName evidence="4">TM2 domain-containing protein</fullName>
    </recommendedName>
</protein>
<accession>A0A8J3F6X7</accession>
<evidence type="ECO:0000256" key="1">
    <source>
        <dbReference type="SAM" id="Phobius"/>
    </source>
</evidence>
<keyword evidence="1" id="KW-0812">Transmembrane</keyword>
<evidence type="ECO:0000313" key="2">
    <source>
        <dbReference type="EMBL" id="GGI20114.1"/>
    </source>
</evidence>
<evidence type="ECO:0000313" key="3">
    <source>
        <dbReference type="Proteomes" id="UP000642180"/>
    </source>
</evidence>
<dbReference type="AlphaFoldDB" id="A0A8J3F6X7"/>
<comment type="caution">
    <text evidence="2">The sequence shown here is derived from an EMBL/GenBank/DDBJ whole genome shotgun (WGS) entry which is preliminary data.</text>
</comment>
<gene>
    <name evidence="2" type="ORF">GCM10008066_22410</name>
</gene>
<proteinExistence type="predicted"/>
<name>A0A8J3F6X7_9BURK</name>
<reference evidence="3" key="1">
    <citation type="journal article" date="2019" name="Int. J. Syst. Evol. Microbiol.">
        <title>The Global Catalogue of Microorganisms (GCM) 10K type strain sequencing project: providing services to taxonomists for standard genome sequencing and annotation.</title>
        <authorList>
            <consortium name="The Broad Institute Genomics Platform"/>
            <consortium name="The Broad Institute Genome Sequencing Center for Infectious Disease"/>
            <person name="Wu L."/>
            <person name="Ma J."/>
        </authorList>
    </citation>
    <scope>NUCLEOTIDE SEQUENCE [LARGE SCALE GENOMIC DNA]</scope>
    <source>
        <strain evidence="3">CCM 2767</strain>
    </source>
</reference>
<keyword evidence="1" id="KW-1133">Transmembrane helix</keyword>
<dbReference type="EMBL" id="BMDI01000002">
    <property type="protein sequence ID" value="GGI20114.1"/>
    <property type="molecule type" value="Genomic_DNA"/>
</dbReference>
<feature type="transmembrane region" description="Helical" evidence="1">
    <location>
        <begin position="53"/>
        <end position="74"/>
    </location>
</feature>
<feature type="transmembrane region" description="Helical" evidence="1">
    <location>
        <begin position="24"/>
        <end position="41"/>
    </location>
</feature>
<sequence>MLLAVFLGGTGAHRFYLHGKHDFLAWNYLLALLLFIFALIVTRGPHSWTISVLALFPISIYLGWIEALVIGLTPDEKWDARFNTQSGQTSNSRWPIAVLLVLTFAIGITAFLVSIARAIDLFLTGGAFG</sequence>
<organism evidence="2 3">
    <name type="scientific">Oxalicibacterium faecigallinarum</name>
    <dbReference type="NCBI Taxonomy" id="573741"/>
    <lineage>
        <taxon>Bacteria</taxon>
        <taxon>Pseudomonadati</taxon>
        <taxon>Pseudomonadota</taxon>
        <taxon>Betaproteobacteria</taxon>
        <taxon>Burkholderiales</taxon>
        <taxon>Oxalobacteraceae</taxon>
        <taxon>Oxalicibacterium</taxon>
    </lineage>
</organism>
<keyword evidence="3" id="KW-1185">Reference proteome</keyword>